<evidence type="ECO:0000313" key="11">
    <source>
        <dbReference type="Proteomes" id="UP000030665"/>
    </source>
</evidence>
<feature type="compositionally biased region" description="Basic and acidic residues" evidence="8">
    <location>
        <begin position="329"/>
        <end position="339"/>
    </location>
</feature>
<dbReference type="OrthoDB" id="5979581at2759"/>
<keyword evidence="1" id="KW-0723">Serine/threonine-protein kinase</keyword>
<evidence type="ECO:0000313" key="10">
    <source>
        <dbReference type="EMBL" id="CDW60575.1"/>
    </source>
</evidence>
<feature type="binding site" evidence="7">
    <location>
        <position position="48"/>
    </location>
    <ligand>
        <name>ATP</name>
        <dbReference type="ChEBI" id="CHEBI:30616"/>
    </ligand>
</feature>
<dbReference type="GO" id="GO:0005524">
    <property type="term" value="F:ATP binding"/>
    <property type="evidence" value="ECO:0007669"/>
    <property type="project" value="UniProtKB-UniRule"/>
</dbReference>
<evidence type="ECO:0000256" key="1">
    <source>
        <dbReference type="ARBA" id="ARBA00022527"/>
    </source>
</evidence>
<dbReference type="CDD" id="cd14017">
    <property type="entry name" value="STKc_TTBK"/>
    <property type="match status" value="1"/>
</dbReference>
<keyword evidence="4 10" id="KW-0418">Kinase</keyword>
<dbReference type="GO" id="GO:0015630">
    <property type="term" value="C:microtubule cytoskeleton"/>
    <property type="evidence" value="ECO:0007669"/>
    <property type="project" value="UniProtKB-ARBA"/>
</dbReference>
<evidence type="ECO:0000256" key="2">
    <source>
        <dbReference type="ARBA" id="ARBA00022679"/>
    </source>
</evidence>
<evidence type="ECO:0000256" key="8">
    <source>
        <dbReference type="SAM" id="MobiDB-lite"/>
    </source>
</evidence>
<dbReference type="Gene3D" id="1.10.510.10">
    <property type="entry name" value="Transferase(Phosphotransferase) domain 1"/>
    <property type="match status" value="1"/>
</dbReference>
<dbReference type="InterPro" id="IPR011009">
    <property type="entry name" value="Kinase-like_dom_sf"/>
</dbReference>
<evidence type="ECO:0000256" key="7">
    <source>
        <dbReference type="PROSITE-ProRule" id="PRU10141"/>
    </source>
</evidence>
<protein>
    <submittedName>
        <fullName evidence="10">Tau tubulin kinase 1</fullName>
    </submittedName>
</protein>
<dbReference type="InterPro" id="IPR047916">
    <property type="entry name" value="TTBK_Asator-like_STKc"/>
</dbReference>
<evidence type="ECO:0000256" key="4">
    <source>
        <dbReference type="ARBA" id="ARBA00022777"/>
    </source>
</evidence>
<dbReference type="PROSITE" id="PS50011">
    <property type="entry name" value="PROTEIN_KINASE_DOM"/>
    <property type="match status" value="1"/>
</dbReference>
<reference evidence="10" key="2">
    <citation type="submission" date="2014-03" db="EMBL/GenBank/DDBJ databases">
        <title>The whipworm genome and dual-species transcriptomics of an intimate host-pathogen interaction.</title>
        <authorList>
            <person name="Foth B.J."/>
            <person name="Tsai I.J."/>
            <person name="Reid A.J."/>
            <person name="Bancroft A.J."/>
            <person name="Nichol S."/>
            <person name="Tracey A."/>
            <person name="Holroyd N."/>
            <person name="Cotton J.A."/>
            <person name="Stanley E.J."/>
            <person name="Zarowiecki M."/>
            <person name="Liu J.Z."/>
            <person name="Huckvale T."/>
            <person name="Cooper P.J."/>
            <person name="Grencis R.K."/>
            <person name="Berriman M."/>
        </authorList>
    </citation>
    <scope>NUCLEOTIDE SEQUENCE [LARGE SCALE GENOMIC DNA]</scope>
</reference>
<dbReference type="InterPro" id="IPR000719">
    <property type="entry name" value="Prot_kinase_dom"/>
</dbReference>
<dbReference type="PROSITE" id="PS00107">
    <property type="entry name" value="PROTEIN_KINASE_ATP"/>
    <property type="match status" value="1"/>
</dbReference>
<comment type="similarity">
    <text evidence="6">Belongs to the protein kinase superfamily. CK1 Ser/Thr protein kinase family.</text>
</comment>
<feature type="region of interest" description="Disordered" evidence="8">
    <location>
        <begin position="314"/>
        <end position="339"/>
    </location>
</feature>
<dbReference type="Pfam" id="PF00069">
    <property type="entry name" value="Pkinase"/>
    <property type="match status" value="1"/>
</dbReference>
<dbReference type="InterPro" id="IPR017441">
    <property type="entry name" value="Protein_kinase_ATP_BS"/>
</dbReference>
<dbReference type="SMART" id="SM00220">
    <property type="entry name" value="S_TKc"/>
    <property type="match status" value="1"/>
</dbReference>
<dbReference type="STRING" id="36087.A0A077ZPC3"/>
<dbReference type="InterPro" id="IPR050235">
    <property type="entry name" value="CK1_Ser-Thr_kinase"/>
</dbReference>
<organism evidence="10 11">
    <name type="scientific">Trichuris trichiura</name>
    <name type="common">Whipworm</name>
    <name type="synonym">Trichocephalus trichiurus</name>
    <dbReference type="NCBI Taxonomy" id="36087"/>
    <lineage>
        <taxon>Eukaryota</taxon>
        <taxon>Metazoa</taxon>
        <taxon>Ecdysozoa</taxon>
        <taxon>Nematoda</taxon>
        <taxon>Enoplea</taxon>
        <taxon>Dorylaimia</taxon>
        <taxon>Trichinellida</taxon>
        <taxon>Trichuridae</taxon>
        <taxon>Trichuris</taxon>
    </lineage>
</organism>
<name>A0A077ZPC3_TRITR</name>
<dbReference type="PANTHER" id="PTHR11909">
    <property type="entry name" value="CASEIN KINASE-RELATED"/>
    <property type="match status" value="1"/>
</dbReference>
<proteinExistence type="inferred from homology"/>
<reference evidence="10" key="1">
    <citation type="submission" date="2014-01" db="EMBL/GenBank/DDBJ databases">
        <authorList>
            <person name="Aslett M."/>
        </authorList>
    </citation>
    <scope>NUCLEOTIDE SEQUENCE</scope>
</reference>
<evidence type="ECO:0000259" key="9">
    <source>
        <dbReference type="PROSITE" id="PS50011"/>
    </source>
</evidence>
<keyword evidence="11" id="KW-1185">Reference proteome</keyword>
<evidence type="ECO:0000256" key="5">
    <source>
        <dbReference type="ARBA" id="ARBA00022840"/>
    </source>
</evidence>
<gene>
    <name evidence="10" type="ORF">TTRE_0000896301</name>
</gene>
<accession>A0A077ZPC3</accession>
<dbReference type="AlphaFoldDB" id="A0A077ZPC3"/>
<dbReference type="Proteomes" id="UP000030665">
    <property type="component" value="Unassembled WGS sequence"/>
</dbReference>
<dbReference type="SUPFAM" id="SSF56112">
    <property type="entry name" value="Protein kinase-like (PK-like)"/>
    <property type="match status" value="1"/>
</dbReference>
<dbReference type="GO" id="GO:0004674">
    <property type="term" value="F:protein serine/threonine kinase activity"/>
    <property type="evidence" value="ECO:0007669"/>
    <property type="project" value="UniProtKB-KW"/>
</dbReference>
<keyword evidence="3 7" id="KW-0547">Nucleotide-binding</keyword>
<sequence>MPNELCSLKEGLLLKNRWMVCQKLGAGGFGAVYVVKDKKNNLNEAALKVESLSVKAAVLKMETYVLHKLQGKPHALKFWDAGVQDKFRFLVMQLAGSNLADLKRDAPDQKLSCSTAVRIGIQGVEAIRDIHEIGFLHRDIKPGNFAVGKEPSDCRKVYLLDFGLSRQYFGKKPGELRPPRAKCGFRGTIRYASPNTHQGKEQGRHDDLWCLFYMLIEFKQGVLPWQKVSNKDEVGRLKNTIDSKQLLADLPSQFHDIMKMLQKLAYADPPDYDWFIEKFRSVMRDRGYKEDAPFEWEEGGEDYKYTTIPSKKKVEAPNPYESQMAQQKDVIRGDKSNSQ</sequence>
<feature type="domain" description="Protein kinase" evidence="9">
    <location>
        <begin position="18"/>
        <end position="283"/>
    </location>
</feature>
<keyword evidence="5 7" id="KW-0067">ATP-binding</keyword>
<dbReference type="EMBL" id="HG807203">
    <property type="protein sequence ID" value="CDW60575.1"/>
    <property type="molecule type" value="Genomic_DNA"/>
</dbReference>
<evidence type="ECO:0000256" key="3">
    <source>
        <dbReference type="ARBA" id="ARBA00022741"/>
    </source>
</evidence>
<dbReference type="FunFam" id="3.30.200.20:FF:000358">
    <property type="entry name" value="Tau tubulin kinase 2b"/>
    <property type="match status" value="1"/>
</dbReference>
<keyword evidence="2" id="KW-0808">Transferase</keyword>
<evidence type="ECO:0000256" key="6">
    <source>
        <dbReference type="ARBA" id="ARBA00061588"/>
    </source>
</evidence>